<feature type="domain" description="DUF8212" evidence="3">
    <location>
        <begin position="254"/>
        <end position="367"/>
    </location>
</feature>
<evidence type="ECO:0000259" key="3">
    <source>
        <dbReference type="Pfam" id="PF26640"/>
    </source>
</evidence>
<dbReference type="Proteomes" id="UP000292957">
    <property type="component" value="Unassembled WGS sequence"/>
</dbReference>
<reference evidence="4" key="1">
    <citation type="submission" date="2019-01" db="EMBL/GenBank/DDBJ databases">
        <title>Draft genome sequences of three monokaryotic isolates of the white-rot basidiomycete fungus Dichomitus squalens.</title>
        <authorList>
            <consortium name="DOE Joint Genome Institute"/>
            <person name="Lopez S.C."/>
            <person name="Andreopoulos B."/>
            <person name="Pangilinan J."/>
            <person name="Lipzen A."/>
            <person name="Riley R."/>
            <person name="Ahrendt S."/>
            <person name="Ng V."/>
            <person name="Barry K."/>
            <person name="Daum C."/>
            <person name="Grigoriev I.V."/>
            <person name="Hilden K.S."/>
            <person name="Makela M.R."/>
            <person name="de Vries R.P."/>
        </authorList>
    </citation>
    <scope>NUCLEOTIDE SEQUENCE [LARGE SCALE GENOMIC DNA]</scope>
    <source>
        <strain evidence="4">OM18370.1</strain>
    </source>
</reference>
<accession>A0A4Q9MEX3</accession>
<feature type="compositionally biased region" description="Low complexity" evidence="1">
    <location>
        <begin position="52"/>
        <end position="61"/>
    </location>
</feature>
<sequence>MWLLKTACAELEFFPTPESVPGGYAILSHVWDEHENTFQDIQAFRAKCAEAPAEPSAGSPANLDTTSHPTTPITPRDLVSHKIRNFCILAEKEGYEYGWADTCCIDKTSSAELTETINSMYRYYSLADICFAYLFDVPTGPIDVLEQPKSAFQESKWHRRGWTLQELIAPESVMLLSQSWELLGSKADLAPLLESITKVPAPLLRMNTKPTDYCVAARMAWAANRETTRPEDEAYSLMGIFGIFMPALYGEGRNAFLRLQEEIMKRSQDFSIFAWGDLRTLEPHEAEPLYSVGLSPSPPASDGIFAHSPSDFLMGHDVGLAAATSRTSWHDVAPERRLRRAAGSRRRPTFHLTPYGLSADVLLFHLAVGPSVAILSGVQLKGPTRRNIGLLLQRSEETLDSKRHLYTVLDIPFRTHERGIWTGHLVPLDADNRVLWKGYLDEDALVLHKNNWMQSPVLWEFICISTDGTHSASLKPLIELSSSLRHTPFRVPPSHVRELQNSLSTRNLIDRLSVIPYPLTGNPHAVPVAIMINATRHKLGRVVQCNIVYLGICSATTPGCHWALVAEEQGPPLVPASHDCSEHHIDDWHDQTRAFTITSFSSHWRPGLPRDSHQDEIRLTFRRSHLDPATRIMHIKFVVAPELEDSGRLRTTASMDLSEWNRIHDPGEVTESDEERRDA</sequence>
<dbReference type="AlphaFoldDB" id="A0A4Q9MEX3"/>
<proteinExistence type="predicted"/>
<evidence type="ECO:0000256" key="1">
    <source>
        <dbReference type="SAM" id="MobiDB-lite"/>
    </source>
</evidence>
<feature type="compositionally biased region" description="Polar residues" evidence="1">
    <location>
        <begin position="62"/>
        <end position="73"/>
    </location>
</feature>
<evidence type="ECO:0000313" key="4">
    <source>
        <dbReference type="EMBL" id="TBU24416.1"/>
    </source>
</evidence>
<dbReference type="InterPro" id="IPR010730">
    <property type="entry name" value="HET"/>
</dbReference>
<feature type="region of interest" description="Disordered" evidence="1">
    <location>
        <begin position="52"/>
        <end position="74"/>
    </location>
</feature>
<gene>
    <name evidence="4" type="ORF">BD311DRAFT_729642</name>
</gene>
<dbReference type="PANTHER" id="PTHR10622">
    <property type="entry name" value="HET DOMAIN-CONTAINING PROTEIN"/>
    <property type="match status" value="1"/>
</dbReference>
<dbReference type="EMBL" id="ML143480">
    <property type="protein sequence ID" value="TBU24416.1"/>
    <property type="molecule type" value="Genomic_DNA"/>
</dbReference>
<organism evidence="4">
    <name type="scientific">Dichomitus squalens</name>
    <dbReference type="NCBI Taxonomy" id="114155"/>
    <lineage>
        <taxon>Eukaryota</taxon>
        <taxon>Fungi</taxon>
        <taxon>Dikarya</taxon>
        <taxon>Basidiomycota</taxon>
        <taxon>Agaricomycotina</taxon>
        <taxon>Agaricomycetes</taxon>
        <taxon>Polyporales</taxon>
        <taxon>Polyporaceae</taxon>
        <taxon>Dichomitus</taxon>
    </lineage>
</organism>
<dbReference type="Pfam" id="PF06985">
    <property type="entry name" value="HET"/>
    <property type="match status" value="1"/>
</dbReference>
<evidence type="ECO:0000259" key="2">
    <source>
        <dbReference type="Pfam" id="PF06985"/>
    </source>
</evidence>
<protein>
    <submittedName>
        <fullName evidence="4">Uncharacterized protein</fullName>
    </submittedName>
</protein>
<dbReference type="PANTHER" id="PTHR10622:SF10">
    <property type="entry name" value="HET DOMAIN-CONTAINING PROTEIN"/>
    <property type="match status" value="1"/>
</dbReference>
<dbReference type="OrthoDB" id="2762557at2759"/>
<dbReference type="InterPro" id="IPR058525">
    <property type="entry name" value="DUF8212"/>
</dbReference>
<feature type="domain" description="Heterokaryon incompatibility" evidence="2">
    <location>
        <begin position="24"/>
        <end position="134"/>
    </location>
</feature>
<dbReference type="Pfam" id="PF26640">
    <property type="entry name" value="DUF8212"/>
    <property type="match status" value="1"/>
</dbReference>
<name>A0A4Q9MEX3_9APHY</name>